<organism evidence="1 2">
    <name type="scientific">Neisseria sicca ATCC 29256</name>
    <dbReference type="NCBI Taxonomy" id="547045"/>
    <lineage>
        <taxon>Bacteria</taxon>
        <taxon>Pseudomonadati</taxon>
        <taxon>Pseudomonadota</taxon>
        <taxon>Betaproteobacteria</taxon>
        <taxon>Neisseriales</taxon>
        <taxon>Neisseriaceae</taxon>
        <taxon>Neisseria</taxon>
    </lineage>
</organism>
<sequence>MGNYHAQVFFVFAEETGGFIRNVAVAGTVRAVTTQAVFFIQFMRNSVGVGMFRHGLVEGGVENDNVGQAFENALCGTQTQEVRRVVQRSERDTFFDAGDDFVVNKDGFAVQFAAADDAVPDSTDAAVEAVGFEFFHQRFNCAGVVGLGRQVDFVFFAVYFERDVSVGQVEFFGKAAEQDFAAFVIQYGTFEG</sequence>
<reference evidence="1" key="1">
    <citation type="submission" date="2009-07" db="EMBL/GenBank/DDBJ databases">
        <authorList>
            <person name="Weinstock G."/>
            <person name="Sodergren E."/>
            <person name="Clifton S."/>
            <person name="Fulton L."/>
            <person name="Fulton B."/>
            <person name="Courtney L."/>
            <person name="Fronick C."/>
            <person name="Harrison M."/>
            <person name="Strong C."/>
            <person name="Farmer C."/>
            <person name="Delahaunty K."/>
            <person name="Markovic C."/>
            <person name="Hall O."/>
            <person name="Minx P."/>
            <person name="Tomlinson C."/>
            <person name="Mitreva M."/>
            <person name="Nelson J."/>
            <person name="Hou S."/>
            <person name="Wollam A."/>
            <person name="Pepin K.H."/>
            <person name="Johnson M."/>
            <person name="Bhonagiri V."/>
            <person name="Nash W.E."/>
            <person name="Warren W."/>
            <person name="Chinwalla A."/>
            <person name="Mardis E.R."/>
            <person name="Wilson R.K."/>
        </authorList>
    </citation>
    <scope>NUCLEOTIDE SEQUENCE [LARGE SCALE GENOMIC DNA]</scope>
    <source>
        <strain evidence="1">ATCC 29256</strain>
    </source>
</reference>
<dbReference type="EMBL" id="ACKO02000023">
    <property type="protein sequence ID" value="EET43279.1"/>
    <property type="molecule type" value="Genomic_DNA"/>
</dbReference>
<accession>C6M8U4</accession>
<comment type="caution">
    <text evidence="1">The sequence shown here is derived from an EMBL/GenBank/DDBJ whole genome shotgun (WGS) entry which is preliminary data.</text>
</comment>
<gene>
    <name evidence="1" type="ORF">NEISICOT_02969</name>
</gene>
<evidence type="ECO:0000313" key="1">
    <source>
        <dbReference type="EMBL" id="EET43279.1"/>
    </source>
</evidence>
<name>C6M8U4_NEISI</name>
<evidence type="ECO:0000313" key="2">
    <source>
        <dbReference type="Proteomes" id="UP000005365"/>
    </source>
</evidence>
<proteinExistence type="predicted"/>
<keyword evidence="2" id="KW-1185">Reference proteome</keyword>
<dbReference type="AlphaFoldDB" id="C6M8U4"/>
<dbReference type="Proteomes" id="UP000005365">
    <property type="component" value="Unassembled WGS sequence"/>
</dbReference>
<protein>
    <submittedName>
        <fullName evidence="1">Uncharacterized protein</fullName>
    </submittedName>
</protein>